<gene>
    <name evidence="2" type="ORF">IAD41_09075</name>
</gene>
<dbReference type="AlphaFoldDB" id="A0A9D1K5T2"/>
<dbReference type="Proteomes" id="UP000824139">
    <property type="component" value="Unassembled WGS sequence"/>
</dbReference>
<reference evidence="2" key="1">
    <citation type="submission" date="2020-10" db="EMBL/GenBank/DDBJ databases">
        <authorList>
            <person name="Gilroy R."/>
        </authorList>
    </citation>
    <scope>NUCLEOTIDE SEQUENCE</scope>
    <source>
        <strain evidence="2">CHK152-2994</strain>
    </source>
</reference>
<evidence type="ECO:0000313" key="3">
    <source>
        <dbReference type="Proteomes" id="UP000824139"/>
    </source>
</evidence>
<organism evidence="2 3">
    <name type="scientific">Candidatus Scatenecus faecavium</name>
    <dbReference type="NCBI Taxonomy" id="2840915"/>
    <lineage>
        <taxon>Bacteria</taxon>
        <taxon>Candidatus Scatenecus</taxon>
    </lineage>
</organism>
<dbReference type="InterPro" id="IPR045584">
    <property type="entry name" value="Pilin-like"/>
</dbReference>
<keyword evidence="1" id="KW-0812">Transmembrane</keyword>
<comment type="caution">
    <text evidence="2">The sequence shown here is derived from an EMBL/GenBank/DDBJ whole genome shotgun (WGS) entry which is preliminary data.</text>
</comment>
<keyword evidence="1" id="KW-0472">Membrane</keyword>
<sequence length="225" mass="25536">MAEVLITLGVIGIVAAMTLPGVINNARDKQFRSMFKKQYSVISQAMLLAYLEEENVYEHVDWRVMSRYVCKVGKNLKEKYSGLKCEELSHLPEDTDPNNGYIDRKFMWHKEGEWFDKTGKPLGTNSAFLAYTFFLPDGAMINFNSINQVFVDVNGMKNPNTVGRDIFYFVLLDKSNTTSFFKTDGTISVNGFACPDNCIKLTNDNYQEDCLNGTGWGCSPMYILD</sequence>
<evidence type="ECO:0000256" key="1">
    <source>
        <dbReference type="SAM" id="Phobius"/>
    </source>
</evidence>
<evidence type="ECO:0008006" key="4">
    <source>
        <dbReference type="Google" id="ProtNLM"/>
    </source>
</evidence>
<protein>
    <recommendedName>
        <fullName evidence="4">General secretion pathway protein G</fullName>
    </recommendedName>
</protein>
<accession>A0A9D1K5T2</accession>
<name>A0A9D1K5T2_9BACT</name>
<dbReference type="EMBL" id="DVJO01000197">
    <property type="protein sequence ID" value="HIS83739.1"/>
    <property type="molecule type" value="Genomic_DNA"/>
</dbReference>
<dbReference type="SUPFAM" id="SSF54523">
    <property type="entry name" value="Pili subunits"/>
    <property type="match status" value="1"/>
</dbReference>
<reference evidence="2" key="2">
    <citation type="journal article" date="2021" name="PeerJ">
        <title>Extensive microbial diversity within the chicken gut microbiome revealed by metagenomics and culture.</title>
        <authorList>
            <person name="Gilroy R."/>
            <person name="Ravi A."/>
            <person name="Getino M."/>
            <person name="Pursley I."/>
            <person name="Horton D.L."/>
            <person name="Alikhan N.F."/>
            <person name="Baker D."/>
            <person name="Gharbi K."/>
            <person name="Hall N."/>
            <person name="Watson M."/>
            <person name="Adriaenssens E.M."/>
            <person name="Foster-Nyarko E."/>
            <person name="Jarju S."/>
            <person name="Secka A."/>
            <person name="Antonio M."/>
            <person name="Oren A."/>
            <person name="Chaudhuri R.R."/>
            <person name="La Ragione R."/>
            <person name="Hildebrand F."/>
            <person name="Pallen M.J."/>
        </authorList>
    </citation>
    <scope>NUCLEOTIDE SEQUENCE</scope>
    <source>
        <strain evidence="2">CHK152-2994</strain>
    </source>
</reference>
<feature type="transmembrane region" description="Helical" evidence="1">
    <location>
        <begin position="6"/>
        <end position="26"/>
    </location>
</feature>
<evidence type="ECO:0000313" key="2">
    <source>
        <dbReference type="EMBL" id="HIS83739.1"/>
    </source>
</evidence>
<proteinExistence type="predicted"/>
<keyword evidence="1" id="KW-1133">Transmembrane helix</keyword>